<name>A0A517L643_9PEZI</name>
<dbReference type="Proteomes" id="UP000316270">
    <property type="component" value="Chromosome 5"/>
</dbReference>
<feature type="chain" id="PRO_5022003716" evidence="1">
    <location>
        <begin position="19"/>
        <end position="410"/>
    </location>
</feature>
<evidence type="ECO:0000313" key="3">
    <source>
        <dbReference type="Proteomes" id="UP000316270"/>
    </source>
</evidence>
<organism evidence="2 3">
    <name type="scientific">Venturia effusa</name>
    <dbReference type="NCBI Taxonomy" id="50376"/>
    <lineage>
        <taxon>Eukaryota</taxon>
        <taxon>Fungi</taxon>
        <taxon>Dikarya</taxon>
        <taxon>Ascomycota</taxon>
        <taxon>Pezizomycotina</taxon>
        <taxon>Dothideomycetes</taxon>
        <taxon>Pleosporomycetidae</taxon>
        <taxon>Venturiales</taxon>
        <taxon>Venturiaceae</taxon>
        <taxon>Venturia</taxon>
    </lineage>
</organism>
<evidence type="ECO:0000256" key="1">
    <source>
        <dbReference type="SAM" id="SignalP"/>
    </source>
</evidence>
<dbReference type="STRING" id="50376.A0A517L643"/>
<dbReference type="PANTHER" id="PTHR37490:SF3">
    <property type="entry name" value="DUF3431 DOMAIN CONTAINING PROTEIN"/>
    <property type="match status" value="1"/>
</dbReference>
<sequence length="410" mass="47858">MAPSKTRFILLALAVAFGTLLLLHHEDVWDRWETLPPLPVKDFKQFKDLLLLDKEQSSRVVENATTIYSSSFKPGSPKATGNYTRTIVVPKLTRQDTSWLDEELSEARKAVYVVDDRNAPLHPPKNKGNEAMVYLSYIIDHYDNLSDTNIFIHAHRWAWHNNDLFNADTAMMIRHLSNDRVAREGYMNLRCMFYPGCPAWMHLNTKKEVEEKKEEMLIAKSWKKLFPNHPMPDILGQPCCSQFAVSRERIRAIPLSEYTRLRNWLIKTRLSNDISGRVFEYLWQYLWTGKNVLCPGMHECYCDGFGACFKDGSEFQQWFKVLFEVKKDEEKMNLWIMAEEEYVNLVKKGKSKAAARIRRPPEGRIKELKLSIDERWFMLDEGRATALKNGLDPEWRARFHKSEGKESDGS</sequence>
<dbReference type="PANTHER" id="PTHR37490">
    <property type="entry name" value="EXPRESSED PROTEIN"/>
    <property type="match status" value="1"/>
</dbReference>
<gene>
    <name evidence="2" type="ORF">FKW77_009253</name>
</gene>
<dbReference type="Pfam" id="PF11913">
    <property type="entry name" value="DUF3431"/>
    <property type="match status" value="1"/>
</dbReference>
<keyword evidence="3" id="KW-1185">Reference proteome</keyword>
<dbReference type="InterPro" id="IPR021838">
    <property type="entry name" value="DUF3431"/>
</dbReference>
<accession>A0A517L643</accession>
<dbReference type="EMBL" id="CP042189">
    <property type="protein sequence ID" value="QDS71106.1"/>
    <property type="molecule type" value="Genomic_DNA"/>
</dbReference>
<evidence type="ECO:0000313" key="2">
    <source>
        <dbReference type="EMBL" id="QDS71106.1"/>
    </source>
</evidence>
<keyword evidence="1" id="KW-0732">Signal</keyword>
<feature type="signal peptide" evidence="1">
    <location>
        <begin position="1"/>
        <end position="18"/>
    </location>
</feature>
<protein>
    <submittedName>
        <fullName evidence="2">Uncharacterized protein</fullName>
    </submittedName>
</protein>
<dbReference type="OrthoDB" id="426718at2759"/>
<dbReference type="AlphaFoldDB" id="A0A517L643"/>
<proteinExistence type="predicted"/>
<reference evidence="2 3" key="1">
    <citation type="submission" date="2019-07" db="EMBL/GenBank/DDBJ databases">
        <title>Finished genome of Venturia effusa.</title>
        <authorList>
            <person name="Young C.A."/>
            <person name="Cox M.P."/>
            <person name="Ganley A.R.D."/>
            <person name="David W.J."/>
        </authorList>
    </citation>
    <scope>NUCLEOTIDE SEQUENCE [LARGE SCALE GENOMIC DNA]</scope>
    <source>
        <strain evidence="3">albino</strain>
    </source>
</reference>